<gene>
    <name evidence="2" type="ORF">KPC_1432</name>
</gene>
<dbReference type="SMART" id="SM00671">
    <property type="entry name" value="SEL1"/>
    <property type="match status" value="3"/>
</dbReference>
<dbReference type="SUPFAM" id="SSF81901">
    <property type="entry name" value="HCP-like"/>
    <property type="match status" value="2"/>
</dbReference>
<dbReference type="PANTHER" id="PTHR11102">
    <property type="entry name" value="SEL-1-LIKE PROTEIN"/>
    <property type="match status" value="1"/>
</dbReference>
<sequence>MKKILLAALIAMSGSTVFAADAPANPQPGINPAFAKVEQYIQAKNYTAAYQELDKMGKQGNAQALYNQGYLTQIGQGTTKDNKKAVQLYQLASDKGYPVASYVLAQAYSTGGLGVAKDEKKARQYLEKASNEGFEDATVELAVLYFSEGNDKSDKLGLQKLEPLVKKGNYQAIHAKALYDISVGFKTKKEEPIKQGLNSIQDLAKKGYIPALMAMANMLVNGNIVQQNLPEARKIYAALAQDNVPNAKESLAAVDKLIAEQAKNPASKATPAKKK</sequence>
<dbReference type="RefSeq" id="WP_121973747.1">
    <property type="nucleotide sequence ID" value="NZ_OOGT01000049.1"/>
</dbReference>
<dbReference type="Gene3D" id="1.25.40.10">
    <property type="entry name" value="Tetratricopeptide repeat domain"/>
    <property type="match status" value="1"/>
</dbReference>
<name>A0A2U3MY12_9GAMM</name>
<evidence type="ECO:0000313" key="2">
    <source>
        <dbReference type="EMBL" id="SPL70254.1"/>
    </source>
</evidence>
<keyword evidence="3" id="KW-1185">Reference proteome</keyword>
<feature type="signal peptide" evidence="1">
    <location>
        <begin position="1"/>
        <end position="19"/>
    </location>
</feature>
<organism evidence="2 3">
    <name type="scientific">Acinetobacter stercoris</name>
    <dbReference type="NCBI Taxonomy" id="2126983"/>
    <lineage>
        <taxon>Bacteria</taxon>
        <taxon>Pseudomonadati</taxon>
        <taxon>Pseudomonadota</taxon>
        <taxon>Gammaproteobacteria</taxon>
        <taxon>Moraxellales</taxon>
        <taxon>Moraxellaceae</taxon>
        <taxon>Acinetobacter</taxon>
    </lineage>
</organism>
<dbReference type="InterPro" id="IPR011990">
    <property type="entry name" value="TPR-like_helical_dom_sf"/>
</dbReference>
<dbReference type="OrthoDB" id="5678063at2"/>
<dbReference type="AlphaFoldDB" id="A0A2U3MY12"/>
<dbReference type="InParanoid" id="A0A2U3MY12"/>
<keyword evidence="1" id="KW-0732">Signal</keyword>
<dbReference type="EMBL" id="OOGT01000049">
    <property type="protein sequence ID" value="SPL70254.1"/>
    <property type="molecule type" value="Genomic_DNA"/>
</dbReference>
<dbReference type="Pfam" id="PF08238">
    <property type="entry name" value="Sel1"/>
    <property type="match status" value="3"/>
</dbReference>
<proteinExistence type="predicted"/>
<feature type="chain" id="PRO_5015445390" evidence="1">
    <location>
        <begin position="20"/>
        <end position="275"/>
    </location>
</feature>
<dbReference type="InterPro" id="IPR050767">
    <property type="entry name" value="Sel1_AlgK"/>
</dbReference>
<dbReference type="Proteomes" id="UP000245974">
    <property type="component" value="Unassembled WGS sequence"/>
</dbReference>
<dbReference type="InterPro" id="IPR006597">
    <property type="entry name" value="Sel1-like"/>
</dbReference>
<protein>
    <submittedName>
        <fullName evidence="2">Sel1 repeat protein</fullName>
    </submittedName>
</protein>
<reference evidence="3" key="1">
    <citation type="submission" date="2018-03" db="EMBL/GenBank/DDBJ databases">
        <authorList>
            <person name="Blom J."/>
        </authorList>
    </citation>
    <scope>NUCLEOTIDE SEQUENCE [LARGE SCALE GENOMIC DNA]</scope>
    <source>
        <strain evidence="3">KPC-SM-21</strain>
    </source>
</reference>
<evidence type="ECO:0000256" key="1">
    <source>
        <dbReference type="SAM" id="SignalP"/>
    </source>
</evidence>
<dbReference type="PANTHER" id="PTHR11102:SF160">
    <property type="entry name" value="ERAD-ASSOCIATED E3 UBIQUITIN-PROTEIN LIGASE COMPONENT HRD3"/>
    <property type="match status" value="1"/>
</dbReference>
<accession>A0A2U3MY12</accession>
<evidence type="ECO:0000313" key="3">
    <source>
        <dbReference type="Proteomes" id="UP000245974"/>
    </source>
</evidence>